<evidence type="ECO:0000313" key="2">
    <source>
        <dbReference type="Proteomes" id="UP000051264"/>
    </source>
</evidence>
<dbReference type="InterPro" id="IPR006379">
    <property type="entry name" value="HAD-SF_hydro_IIB"/>
</dbReference>
<gene>
    <name evidence="1" type="ORF">FC69_GL001501</name>
</gene>
<dbReference type="GO" id="GO:0016791">
    <property type="term" value="F:phosphatase activity"/>
    <property type="evidence" value="ECO:0007669"/>
    <property type="project" value="UniProtKB-ARBA"/>
</dbReference>
<dbReference type="EMBL" id="AZEX01000043">
    <property type="protein sequence ID" value="KRL59680.1"/>
    <property type="molecule type" value="Genomic_DNA"/>
</dbReference>
<dbReference type="SFLD" id="SFLDG01140">
    <property type="entry name" value="C2.B:_Phosphomannomutase_and_P"/>
    <property type="match status" value="1"/>
</dbReference>
<dbReference type="CDD" id="cd07516">
    <property type="entry name" value="HAD_Pase"/>
    <property type="match status" value="1"/>
</dbReference>
<protein>
    <recommendedName>
        <fullName evidence="3">Cof-like hydrolase family protein</fullName>
    </recommendedName>
</protein>
<dbReference type="Pfam" id="PF08282">
    <property type="entry name" value="Hydrolase_3"/>
    <property type="match status" value="1"/>
</dbReference>
<dbReference type="AlphaFoldDB" id="A0A0R1RR26"/>
<dbReference type="InterPro" id="IPR000150">
    <property type="entry name" value="Cof"/>
</dbReference>
<dbReference type="OrthoDB" id="9781413at2"/>
<evidence type="ECO:0008006" key="3">
    <source>
        <dbReference type="Google" id="ProtNLM"/>
    </source>
</evidence>
<dbReference type="SUPFAM" id="SSF56784">
    <property type="entry name" value="HAD-like"/>
    <property type="match status" value="1"/>
</dbReference>
<dbReference type="PANTHER" id="PTHR10000:SF8">
    <property type="entry name" value="HAD SUPERFAMILY HYDROLASE-LIKE, TYPE 3"/>
    <property type="match status" value="1"/>
</dbReference>
<accession>A0A0R1RR26</accession>
<proteinExistence type="predicted"/>
<dbReference type="PROSITE" id="PS01228">
    <property type="entry name" value="COF_1"/>
    <property type="match status" value="1"/>
</dbReference>
<reference evidence="1 2" key="1">
    <citation type="journal article" date="2015" name="Genome Announc.">
        <title>Expanding the biotechnology potential of lactobacilli through comparative genomics of 213 strains and associated genera.</title>
        <authorList>
            <person name="Sun Z."/>
            <person name="Harris H.M."/>
            <person name="McCann A."/>
            <person name="Guo C."/>
            <person name="Argimon S."/>
            <person name="Zhang W."/>
            <person name="Yang X."/>
            <person name="Jeffery I.B."/>
            <person name="Cooney J.C."/>
            <person name="Kagawa T.F."/>
            <person name="Liu W."/>
            <person name="Song Y."/>
            <person name="Salvetti E."/>
            <person name="Wrobel A."/>
            <person name="Rasinkangas P."/>
            <person name="Parkhill J."/>
            <person name="Rea M.C."/>
            <person name="O'Sullivan O."/>
            <person name="Ritari J."/>
            <person name="Douillard F.P."/>
            <person name="Paul Ross R."/>
            <person name="Yang R."/>
            <person name="Briner A.E."/>
            <person name="Felis G.E."/>
            <person name="de Vos W.M."/>
            <person name="Barrangou R."/>
            <person name="Klaenhammer T.R."/>
            <person name="Caufield P.W."/>
            <person name="Cui Y."/>
            <person name="Zhang H."/>
            <person name="O'Toole P.W."/>
        </authorList>
    </citation>
    <scope>NUCLEOTIDE SEQUENCE [LARGE SCALE GENOMIC DNA]</scope>
    <source>
        <strain evidence="1 2">DSM 14340</strain>
    </source>
</reference>
<evidence type="ECO:0000313" key="1">
    <source>
        <dbReference type="EMBL" id="KRL59680.1"/>
    </source>
</evidence>
<comment type="caution">
    <text evidence="1">The sequence shown here is derived from an EMBL/GenBank/DDBJ whole genome shotgun (WGS) entry which is preliminary data.</text>
</comment>
<organism evidence="1 2">
    <name type="scientific">Latilactobacillus fuchuensis DSM 14340 = JCM 11249</name>
    <dbReference type="NCBI Taxonomy" id="1423747"/>
    <lineage>
        <taxon>Bacteria</taxon>
        <taxon>Bacillati</taxon>
        <taxon>Bacillota</taxon>
        <taxon>Bacilli</taxon>
        <taxon>Lactobacillales</taxon>
        <taxon>Lactobacillaceae</taxon>
        <taxon>Latilactobacillus</taxon>
    </lineage>
</organism>
<dbReference type="NCBIfam" id="TIGR01484">
    <property type="entry name" value="HAD-SF-IIB"/>
    <property type="match status" value="1"/>
</dbReference>
<sequence length="281" mass="31218">MVKEEKSLSAISLDMDGTLLNSAGQVSAENIAAIQRINQAKIPIVLASGRPINSLTRIGQEWLQVPIYRIGNNGATIANQRNQIIGQSLIDEAVVMAVAEIAEHYAINVNFSTMNKWIHFTHQTTSAAIDEYNETLDEYQVHTVTQFAKLNADIKNPVMKFGMKILDDVKFEQVRKALQNLPLTVVESDAHFLEAMAIGTSKYTALKRLAAIQGWSIDRVLAFGDYENDIELLDNVGFSVAMGNALATVKQTADYVTVDNDQHGVAKVLNYYSQYRNLPWL</sequence>
<dbReference type="Gene3D" id="3.30.1240.10">
    <property type="match status" value="1"/>
</dbReference>
<dbReference type="NCBIfam" id="TIGR00099">
    <property type="entry name" value="Cof-subfamily"/>
    <property type="match status" value="1"/>
</dbReference>
<dbReference type="eggNOG" id="COG0561">
    <property type="taxonomic scope" value="Bacteria"/>
</dbReference>
<dbReference type="GO" id="GO:0000287">
    <property type="term" value="F:magnesium ion binding"/>
    <property type="evidence" value="ECO:0007669"/>
    <property type="project" value="TreeGrafter"/>
</dbReference>
<dbReference type="Gene3D" id="3.40.50.1000">
    <property type="entry name" value="HAD superfamily/HAD-like"/>
    <property type="match status" value="1"/>
</dbReference>
<dbReference type="STRING" id="1423747.FC69_GL001501"/>
<dbReference type="Proteomes" id="UP000051264">
    <property type="component" value="Unassembled WGS sequence"/>
</dbReference>
<dbReference type="RefSeq" id="WP_025083708.1">
    <property type="nucleotide sequence ID" value="NZ_AZEX01000043.1"/>
</dbReference>
<dbReference type="GO" id="GO:0005829">
    <property type="term" value="C:cytosol"/>
    <property type="evidence" value="ECO:0007669"/>
    <property type="project" value="TreeGrafter"/>
</dbReference>
<name>A0A0R1RR26_9LACO</name>
<dbReference type="InterPro" id="IPR036412">
    <property type="entry name" value="HAD-like_sf"/>
</dbReference>
<dbReference type="PATRIC" id="fig|1423747.3.peg.1529"/>
<dbReference type="InterPro" id="IPR023214">
    <property type="entry name" value="HAD_sf"/>
</dbReference>
<dbReference type="SFLD" id="SFLDS00003">
    <property type="entry name" value="Haloacid_Dehalogenase"/>
    <property type="match status" value="1"/>
</dbReference>
<dbReference type="PANTHER" id="PTHR10000">
    <property type="entry name" value="PHOSPHOSERINE PHOSPHATASE"/>
    <property type="match status" value="1"/>
</dbReference>